<dbReference type="SUPFAM" id="SSF48452">
    <property type="entry name" value="TPR-like"/>
    <property type="match status" value="1"/>
</dbReference>
<dbReference type="GO" id="GO:0005829">
    <property type="term" value="C:cytosol"/>
    <property type="evidence" value="ECO:0007669"/>
    <property type="project" value="TreeGrafter"/>
</dbReference>
<dbReference type="InterPro" id="IPR019734">
    <property type="entry name" value="TPR_rpt"/>
</dbReference>
<organism evidence="6 7">
    <name type="scientific">Maudiozyma exigua</name>
    <name type="common">Yeast</name>
    <name type="synonym">Kazachstania exigua</name>
    <dbReference type="NCBI Taxonomy" id="34358"/>
    <lineage>
        <taxon>Eukaryota</taxon>
        <taxon>Fungi</taxon>
        <taxon>Dikarya</taxon>
        <taxon>Ascomycota</taxon>
        <taxon>Saccharomycotina</taxon>
        <taxon>Saccharomycetes</taxon>
        <taxon>Saccharomycetales</taxon>
        <taxon>Saccharomycetaceae</taxon>
        <taxon>Maudiozyma</taxon>
    </lineage>
</organism>
<dbReference type="OrthoDB" id="10250354at2759"/>
<reference evidence="6 7" key="1">
    <citation type="submission" date="2020-11" db="EMBL/GenBank/DDBJ databases">
        <title>Kefir isolates.</title>
        <authorList>
            <person name="Marcisauskas S."/>
            <person name="Kim Y."/>
            <person name="Blasche S."/>
        </authorList>
    </citation>
    <scope>NUCLEOTIDE SEQUENCE [LARGE SCALE GENOMIC DNA]</scope>
    <source>
        <strain evidence="6 7">OG2</strain>
    </source>
</reference>
<name>A0A9P6WE04_MAUEX</name>
<gene>
    <name evidence="6" type="ORF">C6P45_005304</name>
</gene>
<keyword evidence="7" id="KW-1185">Reference proteome</keyword>
<sequence length="125" mass="14387">MLTYEEKKNEGNTYFLKNEYQNAITSYNDCILLNPEEPVAYSNKAMSLIKLGEYEQAIRVCNVALTKIDPNNEKYGGIQKKIEYRINLARNLITKRNNQTTHNNGASRDIVIQEVDNLPQEFAVL</sequence>
<dbReference type="InterPro" id="IPR011990">
    <property type="entry name" value="TPR-like_helical_dom_sf"/>
</dbReference>
<accession>A0A9P6WE04</accession>
<dbReference type="GO" id="GO:0006626">
    <property type="term" value="P:protein targeting to mitochondrion"/>
    <property type="evidence" value="ECO:0007669"/>
    <property type="project" value="TreeGrafter"/>
</dbReference>
<dbReference type="GO" id="GO:0005739">
    <property type="term" value="C:mitochondrion"/>
    <property type="evidence" value="ECO:0007669"/>
    <property type="project" value="TreeGrafter"/>
</dbReference>
<dbReference type="PANTHER" id="PTHR45984">
    <property type="entry name" value="RNA (RNA) POLYMERASE II ASSOCIATED PROTEIN HOMOLOG"/>
    <property type="match status" value="1"/>
</dbReference>
<keyword evidence="2" id="KW-0963">Cytoplasm</keyword>
<dbReference type="AlphaFoldDB" id="A0A9P6WE04"/>
<dbReference type="EMBL" id="PUHR01000009">
    <property type="protein sequence ID" value="KAG0671698.1"/>
    <property type="molecule type" value="Genomic_DNA"/>
</dbReference>
<evidence type="ECO:0000256" key="4">
    <source>
        <dbReference type="ARBA" id="ARBA00022803"/>
    </source>
</evidence>
<feature type="repeat" description="TPR" evidence="5">
    <location>
        <begin position="4"/>
        <end position="37"/>
    </location>
</feature>
<dbReference type="PROSITE" id="PS50005">
    <property type="entry name" value="TPR"/>
    <property type="match status" value="1"/>
</dbReference>
<dbReference type="GO" id="GO:0031072">
    <property type="term" value="F:heat shock protein binding"/>
    <property type="evidence" value="ECO:0007669"/>
    <property type="project" value="TreeGrafter"/>
</dbReference>
<proteinExistence type="predicted"/>
<dbReference type="Proteomes" id="UP000750334">
    <property type="component" value="Unassembled WGS sequence"/>
</dbReference>
<evidence type="ECO:0000313" key="7">
    <source>
        <dbReference type="Proteomes" id="UP000750334"/>
    </source>
</evidence>
<dbReference type="InterPro" id="IPR051982">
    <property type="entry name" value="CiliaryAsmbly_MitoImport"/>
</dbReference>
<protein>
    <submittedName>
        <fullName evidence="6">Uncharacterized protein</fullName>
    </submittedName>
</protein>
<evidence type="ECO:0000313" key="6">
    <source>
        <dbReference type="EMBL" id="KAG0671698.1"/>
    </source>
</evidence>
<keyword evidence="4 5" id="KW-0802">TPR repeat</keyword>
<dbReference type="Pfam" id="PF13181">
    <property type="entry name" value="TPR_8"/>
    <property type="match status" value="2"/>
</dbReference>
<keyword evidence="3" id="KW-0677">Repeat</keyword>
<comment type="subcellular location">
    <subcellularLocation>
        <location evidence="1">Cytoplasm</location>
    </subcellularLocation>
</comment>
<dbReference type="PANTHER" id="PTHR45984:SF1">
    <property type="entry name" value="SPAG1 AXONEMAL DYNEIN ASSEMBLY FACTOR"/>
    <property type="match status" value="1"/>
</dbReference>
<evidence type="ECO:0000256" key="1">
    <source>
        <dbReference type="ARBA" id="ARBA00004496"/>
    </source>
</evidence>
<comment type="caution">
    <text evidence="6">The sequence shown here is derived from an EMBL/GenBank/DDBJ whole genome shotgun (WGS) entry which is preliminary data.</text>
</comment>
<evidence type="ECO:0000256" key="5">
    <source>
        <dbReference type="PROSITE-ProRule" id="PRU00339"/>
    </source>
</evidence>
<evidence type="ECO:0000256" key="2">
    <source>
        <dbReference type="ARBA" id="ARBA00022490"/>
    </source>
</evidence>
<evidence type="ECO:0000256" key="3">
    <source>
        <dbReference type="ARBA" id="ARBA00022737"/>
    </source>
</evidence>
<dbReference type="SMART" id="SM00028">
    <property type="entry name" value="TPR"/>
    <property type="match status" value="2"/>
</dbReference>
<dbReference type="Gene3D" id="1.25.40.10">
    <property type="entry name" value="Tetratricopeptide repeat domain"/>
    <property type="match status" value="1"/>
</dbReference>